<dbReference type="GO" id="GO:0003677">
    <property type="term" value="F:DNA binding"/>
    <property type="evidence" value="ECO:0007669"/>
    <property type="project" value="UniProtKB-KW"/>
</dbReference>
<dbReference type="PROSITE" id="PS51118">
    <property type="entry name" value="HTH_HXLR"/>
    <property type="match status" value="1"/>
</dbReference>
<accession>A0A4U3LAK2</accession>
<sequence length="137" mass="15710">MPVTTKEREKVAAVFSGACTQKKVCPVKDIMASYGDKWTMYTVLLLGQHQKMRFNELRCHISGISQRMLTVTLRSLEEDGIVLRTLYPEIPPRVEYQLTELGESLLKPLLQLAIWAEENVGEVLKARKKYGKKNKEE</sequence>
<dbReference type="EMBL" id="SZQL01000001">
    <property type="protein sequence ID" value="TKK71719.1"/>
    <property type="molecule type" value="Genomic_DNA"/>
</dbReference>
<dbReference type="OrthoDB" id="7678715at2"/>
<dbReference type="PANTHER" id="PTHR33204">
    <property type="entry name" value="TRANSCRIPTIONAL REGULATOR, MARR FAMILY"/>
    <property type="match status" value="1"/>
</dbReference>
<dbReference type="Gene3D" id="1.10.10.10">
    <property type="entry name" value="Winged helix-like DNA-binding domain superfamily/Winged helix DNA-binding domain"/>
    <property type="match status" value="1"/>
</dbReference>
<gene>
    <name evidence="5" type="ORF">FC093_01475</name>
</gene>
<dbReference type="InterPro" id="IPR036388">
    <property type="entry name" value="WH-like_DNA-bd_sf"/>
</dbReference>
<name>A0A4U3LAK2_9BACT</name>
<keyword evidence="3" id="KW-0804">Transcription</keyword>
<evidence type="ECO:0000256" key="1">
    <source>
        <dbReference type="ARBA" id="ARBA00023015"/>
    </source>
</evidence>
<evidence type="ECO:0000256" key="2">
    <source>
        <dbReference type="ARBA" id="ARBA00023125"/>
    </source>
</evidence>
<protein>
    <submittedName>
        <fullName evidence="5">Helix-turn-helix transcriptional regulator</fullName>
    </submittedName>
</protein>
<dbReference type="AlphaFoldDB" id="A0A4U3LAK2"/>
<keyword evidence="1" id="KW-0805">Transcription regulation</keyword>
<evidence type="ECO:0000256" key="3">
    <source>
        <dbReference type="ARBA" id="ARBA00023163"/>
    </source>
</evidence>
<dbReference type="Pfam" id="PF01638">
    <property type="entry name" value="HxlR"/>
    <property type="match status" value="1"/>
</dbReference>
<dbReference type="SUPFAM" id="SSF46785">
    <property type="entry name" value="Winged helix' DNA-binding domain"/>
    <property type="match status" value="1"/>
</dbReference>
<dbReference type="RefSeq" id="WP_137259959.1">
    <property type="nucleotide sequence ID" value="NZ_SZQL01000001.1"/>
</dbReference>
<proteinExistence type="predicted"/>
<comment type="caution">
    <text evidence="5">The sequence shown here is derived from an EMBL/GenBank/DDBJ whole genome shotgun (WGS) entry which is preliminary data.</text>
</comment>
<dbReference type="InterPro" id="IPR002577">
    <property type="entry name" value="HTH_HxlR"/>
</dbReference>
<evidence type="ECO:0000313" key="6">
    <source>
        <dbReference type="Proteomes" id="UP000305848"/>
    </source>
</evidence>
<reference evidence="5 6" key="1">
    <citation type="submission" date="2019-05" db="EMBL/GenBank/DDBJ databases">
        <title>Panacibacter sp. strain 17mud1-8 Genome sequencing and assembly.</title>
        <authorList>
            <person name="Chhetri G."/>
        </authorList>
    </citation>
    <scope>NUCLEOTIDE SEQUENCE [LARGE SCALE GENOMIC DNA]</scope>
    <source>
        <strain evidence="5 6">17mud1-8</strain>
    </source>
</reference>
<dbReference type="Proteomes" id="UP000305848">
    <property type="component" value="Unassembled WGS sequence"/>
</dbReference>
<evidence type="ECO:0000313" key="5">
    <source>
        <dbReference type="EMBL" id="TKK71719.1"/>
    </source>
</evidence>
<evidence type="ECO:0000259" key="4">
    <source>
        <dbReference type="PROSITE" id="PS51118"/>
    </source>
</evidence>
<dbReference type="InterPro" id="IPR036390">
    <property type="entry name" value="WH_DNA-bd_sf"/>
</dbReference>
<dbReference type="PANTHER" id="PTHR33204:SF39">
    <property type="entry name" value="TRANSCRIPTIONAL REGULATORY PROTEIN"/>
    <property type="match status" value="1"/>
</dbReference>
<keyword evidence="2" id="KW-0238">DNA-binding</keyword>
<organism evidence="5 6">
    <name type="scientific">Ilyomonas limi</name>
    <dbReference type="NCBI Taxonomy" id="2575867"/>
    <lineage>
        <taxon>Bacteria</taxon>
        <taxon>Pseudomonadati</taxon>
        <taxon>Bacteroidota</taxon>
        <taxon>Chitinophagia</taxon>
        <taxon>Chitinophagales</taxon>
        <taxon>Chitinophagaceae</taxon>
        <taxon>Ilyomonas</taxon>
    </lineage>
</organism>
<feature type="domain" description="HTH hxlR-type" evidence="4">
    <location>
        <begin position="25"/>
        <end position="124"/>
    </location>
</feature>
<keyword evidence="6" id="KW-1185">Reference proteome</keyword>